<feature type="domain" description="F420-non-reducing hydrogenase iron-sulfur subunit D" evidence="5">
    <location>
        <begin position="2"/>
        <end position="34"/>
    </location>
</feature>
<dbReference type="EMBL" id="BARS01038452">
    <property type="protein sequence ID" value="GAG22757.1"/>
    <property type="molecule type" value="Genomic_DNA"/>
</dbReference>
<sequence length="76" mass="8935">RLGINPERFRVEWISAAEGEKYARVITEMDAKLATFDKEELRAENERARPAIARRLRRWKTVPQMAELLEREVVPA</sequence>
<keyword evidence="3" id="KW-0408">Iron</keyword>
<gene>
    <name evidence="6" type="ORF">S01H1_58837</name>
</gene>
<evidence type="ECO:0000313" key="6">
    <source>
        <dbReference type="EMBL" id="GAG22757.1"/>
    </source>
</evidence>
<evidence type="ECO:0000256" key="3">
    <source>
        <dbReference type="ARBA" id="ARBA00023004"/>
    </source>
</evidence>
<dbReference type="Pfam" id="PF02662">
    <property type="entry name" value="FlpD"/>
    <property type="match status" value="1"/>
</dbReference>
<evidence type="ECO:0000256" key="4">
    <source>
        <dbReference type="ARBA" id="ARBA00023014"/>
    </source>
</evidence>
<organism evidence="6">
    <name type="scientific">marine sediment metagenome</name>
    <dbReference type="NCBI Taxonomy" id="412755"/>
    <lineage>
        <taxon>unclassified sequences</taxon>
        <taxon>metagenomes</taxon>
        <taxon>ecological metagenomes</taxon>
    </lineage>
</organism>
<comment type="caution">
    <text evidence="6">The sequence shown here is derived from an EMBL/GenBank/DDBJ whole genome shotgun (WGS) entry which is preliminary data.</text>
</comment>
<proteinExistence type="predicted"/>
<name>X0WHR6_9ZZZZ</name>
<protein>
    <recommendedName>
        <fullName evidence="5">F420-non-reducing hydrogenase iron-sulfur subunit D domain-containing protein</fullName>
    </recommendedName>
</protein>
<feature type="non-terminal residue" evidence="6">
    <location>
        <position position="1"/>
    </location>
</feature>
<dbReference type="InterPro" id="IPR003813">
    <property type="entry name" value="MvhD/FlpD"/>
</dbReference>
<evidence type="ECO:0000259" key="5">
    <source>
        <dbReference type="Pfam" id="PF02662"/>
    </source>
</evidence>
<accession>X0WHR6</accession>
<evidence type="ECO:0000256" key="2">
    <source>
        <dbReference type="ARBA" id="ARBA00023002"/>
    </source>
</evidence>
<dbReference type="GO" id="GO:0051536">
    <property type="term" value="F:iron-sulfur cluster binding"/>
    <property type="evidence" value="ECO:0007669"/>
    <property type="project" value="UniProtKB-KW"/>
</dbReference>
<keyword evidence="2" id="KW-0560">Oxidoreductase</keyword>
<keyword evidence="4" id="KW-0411">Iron-sulfur</keyword>
<dbReference type="GO" id="GO:0016491">
    <property type="term" value="F:oxidoreductase activity"/>
    <property type="evidence" value="ECO:0007669"/>
    <property type="project" value="UniProtKB-KW"/>
</dbReference>
<dbReference type="AlphaFoldDB" id="X0WHR6"/>
<dbReference type="GO" id="GO:0046872">
    <property type="term" value="F:metal ion binding"/>
    <property type="evidence" value="ECO:0007669"/>
    <property type="project" value="UniProtKB-KW"/>
</dbReference>
<evidence type="ECO:0000256" key="1">
    <source>
        <dbReference type="ARBA" id="ARBA00022723"/>
    </source>
</evidence>
<keyword evidence="1" id="KW-0479">Metal-binding</keyword>
<reference evidence="6" key="1">
    <citation type="journal article" date="2014" name="Front. Microbiol.">
        <title>High frequency of phylogenetically diverse reductive dehalogenase-homologous genes in deep subseafloor sedimentary metagenomes.</title>
        <authorList>
            <person name="Kawai M."/>
            <person name="Futagami T."/>
            <person name="Toyoda A."/>
            <person name="Takaki Y."/>
            <person name="Nishi S."/>
            <person name="Hori S."/>
            <person name="Arai W."/>
            <person name="Tsubouchi T."/>
            <person name="Morono Y."/>
            <person name="Uchiyama I."/>
            <person name="Ito T."/>
            <person name="Fujiyama A."/>
            <person name="Inagaki F."/>
            <person name="Takami H."/>
        </authorList>
    </citation>
    <scope>NUCLEOTIDE SEQUENCE</scope>
    <source>
        <strain evidence="6">Expedition CK06-06</strain>
    </source>
</reference>